<organism evidence="4 5">
    <name type="scientific">Streblomastix strix</name>
    <dbReference type="NCBI Taxonomy" id="222440"/>
    <lineage>
        <taxon>Eukaryota</taxon>
        <taxon>Metamonada</taxon>
        <taxon>Preaxostyla</taxon>
        <taxon>Oxymonadida</taxon>
        <taxon>Streblomastigidae</taxon>
        <taxon>Streblomastix</taxon>
    </lineage>
</organism>
<sequence length="378" mass="43461">HLISHSIQPRHRSIIKTDAIIFPYSFISTVFPTSLLYILKLSLVKKSQKHIGVTEQMLNSAMNIGAQQEEAVFKDNEQGHEEENNQEEVEQKGINKNNIESIYPFSALKASVQKGARSSELWEEQKKQLQQAQQLTGGLIHDELHIKVNDSSDIVIKTDESEKQIIDEDFGDVDQNKLKKGKNERKGKKEGKRLRDKQIGKVDNKKKEQLISVDEFLIDQISVRLIPHAMRIFIQAQQRLSGEGQKQQRADIRQQRATLAQAYVEEHQRFALYAHGISHFVGIGADDTGKKDKRDKVEKEQQEISSDQRELQDALLLNITIIHYFLFYLFLLLLLIELLIVVLFLIYSFKLVFFAIKIPNCASYIAFNLTKASLNHQN</sequence>
<accession>A0A5J4TE82</accession>
<name>A0A5J4TE82_9EUKA</name>
<protein>
    <submittedName>
        <fullName evidence="4">Uncharacterized protein</fullName>
    </submittedName>
</protein>
<evidence type="ECO:0000256" key="2">
    <source>
        <dbReference type="SAM" id="MobiDB-lite"/>
    </source>
</evidence>
<comment type="caution">
    <text evidence="4">The sequence shown here is derived from an EMBL/GenBank/DDBJ whole genome shotgun (WGS) entry which is preliminary data.</text>
</comment>
<evidence type="ECO:0000256" key="1">
    <source>
        <dbReference type="SAM" id="Coils"/>
    </source>
</evidence>
<keyword evidence="3" id="KW-0812">Transmembrane</keyword>
<proteinExistence type="predicted"/>
<feature type="transmembrane region" description="Helical" evidence="3">
    <location>
        <begin position="21"/>
        <end position="39"/>
    </location>
</feature>
<gene>
    <name evidence="4" type="ORF">EZS28_047996</name>
</gene>
<evidence type="ECO:0000256" key="3">
    <source>
        <dbReference type="SAM" id="Phobius"/>
    </source>
</evidence>
<dbReference type="AlphaFoldDB" id="A0A5J4TE82"/>
<evidence type="ECO:0000313" key="5">
    <source>
        <dbReference type="Proteomes" id="UP000324800"/>
    </source>
</evidence>
<feature type="coiled-coil region" evidence="1">
    <location>
        <begin position="290"/>
        <end position="317"/>
    </location>
</feature>
<dbReference type="EMBL" id="SNRW01032908">
    <property type="protein sequence ID" value="KAA6356477.1"/>
    <property type="molecule type" value="Genomic_DNA"/>
</dbReference>
<keyword evidence="3" id="KW-1133">Transmembrane helix</keyword>
<keyword evidence="3" id="KW-0472">Membrane</keyword>
<feature type="non-terminal residue" evidence="4">
    <location>
        <position position="1"/>
    </location>
</feature>
<dbReference type="Proteomes" id="UP000324800">
    <property type="component" value="Unassembled WGS sequence"/>
</dbReference>
<evidence type="ECO:0000313" key="4">
    <source>
        <dbReference type="EMBL" id="KAA6356477.1"/>
    </source>
</evidence>
<reference evidence="4 5" key="1">
    <citation type="submission" date="2019-03" db="EMBL/GenBank/DDBJ databases">
        <title>Single cell metagenomics reveals metabolic interactions within the superorganism composed of flagellate Streblomastix strix and complex community of Bacteroidetes bacteria on its surface.</title>
        <authorList>
            <person name="Treitli S.C."/>
            <person name="Kolisko M."/>
            <person name="Husnik F."/>
            <person name="Keeling P."/>
            <person name="Hampl V."/>
        </authorList>
    </citation>
    <scope>NUCLEOTIDE SEQUENCE [LARGE SCALE GENOMIC DNA]</scope>
    <source>
        <strain evidence="4">ST1C</strain>
    </source>
</reference>
<keyword evidence="1" id="KW-0175">Coiled coil</keyword>
<feature type="region of interest" description="Disordered" evidence="2">
    <location>
        <begin position="175"/>
        <end position="195"/>
    </location>
</feature>
<feature type="compositionally biased region" description="Basic residues" evidence="2">
    <location>
        <begin position="178"/>
        <end position="195"/>
    </location>
</feature>
<feature type="transmembrane region" description="Helical" evidence="3">
    <location>
        <begin position="325"/>
        <end position="347"/>
    </location>
</feature>